<keyword evidence="4" id="KW-1185">Reference proteome</keyword>
<protein>
    <submittedName>
        <fullName evidence="3">Hemolysin-type calcium-binding repeat-containing protein</fullName>
    </submittedName>
</protein>
<proteinExistence type="predicted"/>
<evidence type="ECO:0000313" key="3">
    <source>
        <dbReference type="EMBL" id="SEN81621.1"/>
    </source>
</evidence>
<dbReference type="STRING" id="933059.SAMN04488103_10841"/>
<accession>A0A1H8JM35</accession>
<dbReference type="RefSeq" id="WP_091302305.1">
    <property type="nucleotide sequence ID" value="NZ_FOCE01000008.1"/>
</dbReference>
<dbReference type="Pfam" id="PF00353">
    <property type="entry name" value="HemolysinCabind"/>
    <property type="match status" value="2"/>
</dbReference>
<dbReference type="OrthoDB" id="9342475at2"/>
<evidence type="ECO:0000256" key="1">
    <source>
        <dbReference type="ARBA" id="ARBA00004613"/>
    </source>
</evidence>
<dbReference type="Proteomes" id="UP000198761">
    <property type="component" value="Unassembled WGS sequence"/>
</dbReference>
<keyword evidence="2" id="KW-0964">Secreted</keyword>
<dbReference type="InterPro" id="IPR011049">
    <property type="entry name" value="Serralysin-like_metalloprot_C"/>
</dbReference>
<dbReference type="InterPro" id="IPR050557">
    <property type="entry name" value="RTX_toxin/Mannuronan_C5-epim"/>
</dbReference>
<dbReference type="PANTHER" id="PTHR38340:SF1">
    <property type="entry name" value="S-LAYER PROTEIN"/>
    <property type="match status" value="1"/>
</dbReference>
<dbReference type="PRINTS" id="PR00313">
    <property type="entry name" value="CABNDNGRPT"/>
</dbReference>
<dbReference type="EMBL" id="FOCE01000008">
    <property type="protein sequence ID" value="SEN81621.1"/>
    <property type="molecule type" value="Genomic_DNA"/>
</dbReference>
<evidence type="ECO:0000313" key="4">
    <source>
        <dbReference type="Proteomes" id="UP000198761"/>
    </source>
</evidence>
<dbReference type="GO" id="GO:0005509">
    <property type="term" value="F:calcium ion binding"/>
    <property type="evidence" value="ECO:0007669"/>
    <property type="project" value="InterPro"/>
</dbReference>
<comment type="subcellular location">
    <subcellularLocation>
        <location evidence="1">Secreted</location>
    </subcellularLocation>
</comment>
<dbReference type="InterPro" id="IPR018511">
    <property type="entry name" value="Hemolysin-typ_Ca-bd_CS"/>
</dbReference>
<reference evidence="3 4" key="1">
    <citation type="submission" date="2016-10" db="EMBL/GenBank/DDBJ databases">
        <authorList>
            <person name="de Groot N.N."/>
        </authorList>
    </citation>
    <scope>NUCLEOTIDE SEQUENCE [LARGE SCALE GENOMIC DNA]</scope>
    <source>
        <strain evidence="3 4">DSM 3857</strain>
    </source>
</reference>
<name>A0A1H8JM35_9RHOB</name>
<gene>
    <name evidence="3" type="ORF">SAMN04488103_10841</name>
</gene>
<evidence type="ECO:0000256" key="2">
    <source>
        <dbReference type="ARBA" id="ARBA00022525"/>
    </source>
</evidence>
<dbReference type="InterPro" id="IPR001343">
    <property type="entry name" value="Hemolysn_Ca-bd"/>
</dbReference>
<dbReference type="GO" id="GO:0005576">
    <property type="term" value="C:extracellular region"/>
    <property type="evidence" value="ECO:0007669"/>
    <property type="project" value="UniProtKB-SubCell"/>
</dbReference>
<sequence length="324" mass="33298">MAILYAPQSTPLPDFHAGISDPYRWAKATAFSYTAGTFDIGFLGAQVTIADIATTGGYAAQLDDLSYFGVLGNDVEVGSNGVLKGGHAKLIVAGTTGSTDGFIILDINVEVSRIQAVGETPDARDDAALIRALLTGDDILLGVEGSWSDETLSGGTGKDALLGYEGDDLLNGGRGGDLVLGGAGADRLIGGDGRDLLAGGAGADVLRGDAGADVLYAESGADSLAGGQGADLFILTSQSDGACILDFEAGRDLIGLEFAHTGFRDIRITADGAGGTRIEVQGISFTLRGVRPAQLEAADFRFAHVTESRLEAALDHFYDGWAYA</sequence>
<dbReference type="PANTHER" id="PTHR38340">
    <property type="entry name" value="S-LAYER PROTEIN"/>
    <property type="match status" value="1"/>
</dbReference>
<dbReference type="Gene3D" id="2.150.10.10">
    <property type="entry name" value="Serralysin-like metalloprotease, C-terminal"/>
    <property type="match status" value="1"/>
</dbReference>
<dbReference type="SUPFAM" id="SSF51120">
    <property type="entry name" value="beta-Roll"/>
    <property type="match status" value="1"/>
</dbReference>
<organism evidence="3 4">
    <name type="scientific">Gemmobacter aquatilis</name>
    <dbReference type="NCBI Taxonomy" id="933059"/>
    <lineage>
        <taxon>Bacteria</taxon>
        <taxon>Pseudomonadati</taxon>
        <taxon>Pseudomonadota</taxon>
        <taxon>Alphaproteobacteria</taxon>
        <taxon>Rhodobacterales</taxon>
        <taxon>Paracoccaceae</taxon>
        <taxon>Gemmobacter</taxon>
    </lineage>
</organism>
<dbReference type="PROSITE" id="PS00330">
    <property type="entry name" value="HEMOLYSIN_CALCIUM"/>
    <property type="match status" value="1"/>
</dbReference>
<dbReference type="AlphaFoldDB" id="A0A1H8JM35"/>